<name>A0A834VCK2_SARSC</name>
<gene>
    <name evidence="2" type="ORF">SSS_2792</name>
</gene>
<dbReference type="EnsemblMetazoa" id="SSS_2792s_mrna">
    <property type="protein sequence ID" value="KAF7488608.1"/>
    <property type="gene ID" value="SSS_2792"/>
</dbReference>
<evidence type="ECO:0000313" key="4">
    <source>
        <dbReference type="Proteomes" id="UP000070412"/>
    </source>
</evidence>
<evidence type="ECO:0000313" key="3">
    <source>
        <dbReference type="EnsemblMetazoa" id="KAF7488608.1"/>
    </source>
</evidence>
<reference evidence="3" key="3">
    <citation type="submission" date="2022-06" db="UniProtKB">
        <authorList>
            <consortium name="EnsemblMetazoa"/>
        </authorList>
    </citation>
    <scope>IDENTIFICATION</scope>
</reference>
<dbReference type="Proteomes" id="UP000070412">
    <property type="component" value="Unassembled WGS sequence"/>
</dbReference>
<dbReference type="EMBL" id="WVUK01000066">
    <property type="protein sequence ID" value="KAF7488608.1"/>
    <property type="molecule type" value="Genomic_DNA"/>
</dbReference>
<dbReference type="OrthoDB" id="8113027at2759"/>
<protein>
    <submittedName>
        <fullName evidence="2">Putative transmembrane protein INAFM2</fullName>
    </submittedName>
</protein>
<feature type="transmembrane region" description="Helical" evidence="1">
    <location>
        <begin position="101"/>
        <end position="124"/>
    </location>
</feature>
<accession>A0A834VCK2</accession>
<keyword evidence="4" id="KW-1185">Reference proteome</keyword>
<evidence type="ECO:0000256" key="1">
    <source>
        <dbReference type="SAM" id="Phobius"/>
    </source>
</evidence>
<dbReference type="PANTHER" id="PTHR34929:SF1">
    <property type="entry name" value="INAF MOTIF CONTAINING 2"/>
    <property type="match status" value="1"/>
</dbReference>
<dbReference type="Pfam" id="PF15018">
    <property type="entry name" value="InaF-motif"/>
    <property type="match status" value="1"/>
</dbReference>
<dbReference type="AlphaFoldDB" id="A0A834VCK2"/>
<keyword evidence="1 2" id="KW-0812">Transmembrane</keyword>
<keyword evidence="1" id="KW-1133">Transmembrane helix</keyword>
<dbReference type="InterPro" id="IPR029162">
    <property type="entry name" value="InaF-motif"/>
</dbReference>
<organism evidence="2">
    <name type="scientific">Sarcoptes scabiei</name>
    <name type="common">Itch mite</name>
    <name type="synonym">Acarus scabiei</name>
    <dbReference type="NCBI Taxonomy" id="52283"/>
    <lineage>
        <taxon>Eukaryota</taxon>
        <taxon>Metazoa</taxon>
        <taxon>Ecdysozoa</taxon>
        <taxon>Arthropoda</taxon>
        <taxon>Chelicerata</taxon>
        <taxon>Arachnida</taxon>
        <taxon>Acari</taxon>
        <taxon>Acariformes</taxon>
        <taxon>Sarcoptiformes</taxon>
        <taxon>Astigmata</taxon>
        <taxon>Psoroptidia</taxon>
        <taxon>Sarcoptoidea</taxon>
        <taxon>Sarcoptidae</taxon>
        <taxon>Sarcoptinae</taxon>
        <taxon>Sarcoptes</taxon>
    </lineage>
</organism>
<sequence length="160" mass="18385">MDFNQNGSRQDDPNSLSSIKIAENKSQQNTINLSMTNTNDMFVHKMDNVNHHHNNQNSNNNTNNRNSIRVHSKSDIHCYSTSSTSCRIALMNVQNSKWIRILTVLAYIIAVSMAAIILTIYYTFLWDPYQIHRSSGNENLIDRYSLNGTDRFSIETETQP</sequence>
<reference evidence="2" key="2">
    <citation type="submission" date="2020-01" db="EMBL/GenBank/DDBJ databases">
        <authorList>
            <person name="Korhonen P.K.K."/>
            <person name="Guangxu M.G."/>
            <person name="Wang T.W."/>
            <person name="Stroehlein A.J.S."/>
            <person name="Young N.D."/>
            <person name="Ang C.-S.A."/>
            <person name="Fernando D.W.F."/>
            <person name="Lu H.L."/>
            <person name="Taylor S.T."/>
            <person name="Ehtesham M.E.M."/>
            <person name="Najaraj S.H.N."/>
            <person name="Harsha G.H.G."/>
            <person name="Madugundu A.M."/>
            <person name="Renuse S.R."/>
            <person name="Holt D.H."/>
            <person name="Pandey A.P."/>
            <person name="Papenfuss A.P."/>
            <person name="Gasser R.B.G."/>
            <person name="Fischer K.F."/>
        </authorList>
    </citation>
    <scope>NUCLEOTIDE SEQUENCE</scope>
    <source>
        <strain evidence="2">SSS_KF_BRIS2020</strain>
    </source>
</reference>
<reference evidence="4" key="1">
    <citation type="journal article" date="2020" name="PLoS Negl. Trop. Dis.">
        <title>High-quality nuclear genome for Sarcoptes scabiei-A critical resource for a neglected parasite.</title>
        <authorList>
            <person name="Korhonen P.K."/>
            <person name="Gasser R.B."/>
            <person name="Ma G."/>
            <person name="Wang T."/>
            <person name="Stroehlein A.J."/>
            <person name="Young N.D."/>
            <person name="Ang C.S."/>
            <person name="Fernando D.D."/>
            <person name="Lu H.C."/>
            <person name="Taylor S."/>
            <person name="Reynolds S.L."/>
            <person name="Mofiz E."/>
            <person name="Najaraj S.H."/>
            <person name="Gowda H."/>
            <person name="Madugundu A."/>
            <person name="Renuse S."/>
            <person name="Holt D."/>
            <person name="Pandey A."/>
            <person name="Papenfuss A.T."/>
            <person name="Fischer K."/>
        </authorList>
    </citation>
    <scope>NUCLEOTIDE SEQUENCE [LARGE SCALE GENOMIC DNA]</scope>
</reference>
<proteinExistence type="predicted"/>
<dbReference type="PANTHER" id="PTHR34929">
    <property type="entry name" value="ZGC:153157"/>
    <property type="match status" value="1"/>
</dbReference>
<keyword evidence="1" id="KW-0472">Membrane</keyword>
<evidence type="ECO:0000313" key="2">
    <source>
        <dbReference type="EMBL" id="KAF7488608.1"/>
    </source>
</evidence>